<dbReference type="SUPFAM" id="SSF46626">
    <property type="entry name" value="Cytochrome c"/>
    <property type="match status" value="1"/>
</dbReference>
<dbReference type="OrthoDB" id="9808603at2"/>
<dbReference type="InterPro" id="IPR009056">
    <property type="entry name" value="Cyt_c-like_dom"/>
</dbReference>
<dbReference type="Proteomes" id="UP000008207">
    <property type="component" value="Chromosome"/>
</dbReference>
<dbReference type="EMBL" id="CP001349">
    <property type="protein sequence ID" value="ACL61960.1"/>
    <property type="molecule type" value="Genomic_DNA"/>
</dbReference>
<evidence type="ECO:0000313" key="10">
    <source>
        <dbReference type="Proteomes" id="UP000008207"/>
    </source>
</evidence>
<evidence type="ECO:0000256" key="5">
    <source>
        <dbReference type="ARBA" id="ARBA00023004"/>
    </source>
</evidence>
<name>B8IKH5_METNO</name>
<dbReference type="GO" id="GO:0009055">
    <property type="term" value="F:electron transfer activity"/>
    <property type="evidence" value="ECO:0007669"/>
    <property type="project" value="InterPro"/>
</dbReference>
<dbReference type="PANTHER" id="PTHR33751">
    <property type="entry name" value="CBB3-TYPE CYTOCHROME C OXIDASE SUBUNIT FIXP"/>
    <property type="match status" value="1"/>
</dbReference>
<keyword evidence="3 6" id="KW-0479">Metal-binding</keyword>
<evidence type="ECO:0000256" key="1">
    <source>
        <dbReference type="ARBA" id="ARBA00022448"/>
    </source>
</evidence>
<keyword evidence="2 6" id="KW-0349">Heme</keyword>
<dbReference type="GO" id="GO:0046872">
    <property type="term" value="F:metal ion binding"/>
    <property type="evidence" value="ECO:0007669"/>
    <property type="project" value="UniProtKB-KW"/>
</dbReference>
<keyword evidence="4" id="KW-0249">Electron transport</keyword>
<dbReference type="AlphaFoldDB" id="B8IKH5"/>
<dbReference type="RefSeq" id="WP_015933522.1">
    <property type="nucleotide sequence ID" value="NC_011894.1"/>
</dbReference>
<evidence type="ECO:0000256" key="3">
    <source>
        <dbReference type="ARBA" id="ARBA00022723"/>
    </source>
</evidence>
<accession>B8IKH5</accession>
<reference evidence="9 10" key="1">
    <citation type="submission" date="2009-01" db="EMBL/GenBank/DDBJ databases">
        <title>Complete sequence of chromosome of Methylobacterium nodulans ORS 2060.</title>
        <authorList>
            <consortium name="US DOE Joint Genome Institute"/>
            <person name="Lucas S."/>
            <person name="Copeland A."/>
            <person name="Lapidus A."/>
            <person name="Glavina del Rio T."/>
            <person name="Dalin E."/>
            <person name="Tice H."/>
            <person name="Bruce D."/>
            <person name="Goodwin L."/>
            <person name="Pitluck S."/>
            <person name="Sims D."/>
            <person name="Brettin T."/>
            <person name="Detter J.C."/>
            <person name="Han C."/>
            <person name="Larimer F."/>
            <person name="Land M."/>
            <person name="Hauser L."/>
            <person name="Kyrpides N."/>
            <person name="Ivanova N."/>
            <person name="Marx C.J."/>
            <person name="Richardson P."/>
        </authorList>
    </citation>
    <scope>NUCLEOTIDE SEQUENCE [LARGE SCALE GENOMIC DNA]</scope>
    <source>
        <strain evidence="10">LMG 21967 / CNCM I-2342 / ORS 2060</strain>
    </source>
</reference>
<evidence type="ECO:0000256" key="2">
    <source>
        <dbReference type="ARBA" id="ARBA00022617"/>
    </source>
</evidence>
<dbReference type="PROSITE" id="PS51007">
    <property type="entry name" value="CYTC"/>
    <property type="match status" value="1"/>
</dbReference>
<dbReference type="HOGENOM" id="CLU_128253_1_2_5"/>
<evidence type="ECO:0000313" key="9">
    <source>
        <dbReference type="EMBL" id="ACL61960.1"/>
    </source>
</evidence>
<dbReference type="PANTHER" id="PTHR33751:SF9">
    <property type="entry name" value="CYTOCHROME C4"/>
    <property type="match status" value="1"/>
</dbReference>
<feature type="signal peptide" evidence="7">
    <location>
        <begin position="1"/>
        <end position="26"/>
    </location>
</feature>
<keyword evidence="10" id="KW-1185">Reference proteome</keyword>
<keyword evidence="5 6" id="KW-0408">Iron</keyword>
<dbReference type="GO" id="GO:0020037">
    <property type="term" value="F:heme binding"/>
    <property type="evidence" value="ECO:0007669"/>
    <property type="project" value="InterPro"/>
</dbReference>
<organism evidence="9 10">
    <name type="scientific">Methylobacterium nodulans (strain LMG 21967 / CNCM I-2342 / ORS 2060)</name>
    <dbReference type="NCBI Taxonomy" id="460265"/>
    <lineage>
        <taxon>Bacteria</taxon>
        <taxon>Pseudomonadati</taxon>
        <taxon>Pseudomonadota</taxon>
        <taxon>Alphaproteobacteria</taxon>
        <taxon>Hyphomicrobiales</taxon>
        <taxon>Methylobacteriaceae</taxon>
        <taxon>Methylobacterium</taxon>
    </lineage>
</organism>
<proteinExistence type="predicted"/>
<evidence type="ECO:0000256" key="6">
    <source>
        <dbReference type="PROSITE-ProRule" id="PRU00433"/>
    </source>
</evidence>
<dbReference type="eggNOG" id="COG2863">
    <property type="taxonomic scope" value="Bacteria"/>
</dbReference>
<dbReference type="InterPro" id="IPR050597">
    <property type="entry name" value="Cytochrome_c_Oxidase_Subunit"/>
</dbReference>
<dbReference type="Pfam" id="PF00034">
    <property type="entry name" value="Cytochrom_C"/>
    <property type="match status" value="1"/>
</dbReference>
<feature type="domain" description="Cytochrome c" evidence="8">
    <location>
        <begin position="27"/>
        <end position="105"/>
    </location>
</feature>
<keyword evidence="7" id="KW-0732">Signal</keyword>
<gene>
    <name evidence="9" type="ordered locus">Mnod_7221</name>
</gene>
<sequence>MPLPHAPLALACLAGLALLAGTAAQAGDAAAGRKKAVACQACHGLDGISKLPDAPNLAGQVEPYLIKALGEFRSGTRRNEVMSVAAKDLTDADIADLAAYYSAIEVEVVPPS</sequence>
<dbReference type="KEGG" id="mno:Mnod_7221"/>
<dbReference type="InterPro" id="IPR036909">
    <property type="entry name" value="Cyt_c-like_dom_sf"/>
</dbReference>
<evidence type="ECO:0000256" key="4">
    <source>
        <dbReference type="ARBA" id="ARBA00022982"/>
    </source>
</evidence>
<dbReference type="STRING" id="460265.Mnod_7221"/>
<feature type="chain" id="PRO_5002874159" evidence="7">
    <location>
        <begin position="27"/>
        <end position="112"/>
    </location>
</feature>
<protein>
    <submittedName>
        <fullName evidence="9">Cytochrome c class I</fullName>
    </submittedName>
</protein>
<keyword evidence="1" id="KW-0813">Transport</keyword>
<evidence type="ECO:0000256" key="7">
    <source>
        <dbReference type="SAM" id="SignalP"/>
    </source>
</evidence>
<dbReference type="Gene3D" id="1.10.760.10">
    <property type="entry name" value="Cytochrome c-like domain"/>
    <property type="match status" value="1"/>
</dbReference>
<evidence type="ECO:0000259" key="8">
    <source>
        <dbReference type="PROSITE" id="PS51007"/>
    </source>
</evidence>